<dbReference type="Proteomes" id="UP000052012">
    <property type="component" value="Unassembled WGS sequence"/>
</dbReference>
<feature type="transmembrane region" description="Helical" evidence="6">
    <location>
        <begin position="229"/>
        <end position="251"/>
    </location>
</feature>
<dbReference type="PANTHER" id="PTHR23508">
    <property type="entry name" value="CARBOXYLIC ACID TRANSPORTER PROTEIN HOMOLOG"/>
    <property type="match status" value="1"/>
</dbReference>
<evidence type="ECO:0000259" key="7">
    <source>
        <dbReference type="PROSITE" id="PS50850"/>
    </source>
</evidence>
<evidence type="ECO:0000313" key="9">
    <source>
        <dbReference type="Proteomes" id="UP000052012"/>
    </source>
</evidence>
<comment type="caution">
    <text evidence="8">The sequence shown here is derived from an EMBL/GenBank/DDBJ whole genome shotgun (WGS) entry which is preliminary data.</text>
</comment>
<dbReference type="STRING" id="1423781.FD06_GL001077"/>
<feature type="transmembrane region" description="Helical" evidence="6">
    <location>
        <begin position="298"/>
        <end position="318"/>
    </location>
</feature>
<reference evidence="8 9" key="1">
    <citation type="journal article" date="2015" name="Genome Announc.">
        <title>Expanding the biotechnology potential of lactobacilli through comparative genomics of 213 strains and associated genera.</title>
        <authorList>
            <person name="Sun Z."/>
            <person name="Harris H.M."/>
            <person name="McCann A."/>
            <person name="Guo C."/>
            <person name="Argimon S."/>
            <person name="Zhang W."/>
            <person name="Yang X."/>
            <person name="Jeffery I.B."/>
            <person name="Cooney J.C."/>
            <person name="Kagawa T.F."/>
            <person name="Liu W."/>
            <person name="Song Y."/>
            <person name="Salvetti E."/>
            <person name="Wrobel A."/>
            <person name="Rasinkangas P."/>
            <person name="Parkhill J."/>
            <person name="Rea M.C."/>
            <person name="O'Sullivan O."/>
            <person name="Ritari J."/>
            <person name="Douillard F.P."/>
            <person name="Paul Ross R."/>
            <person name="Yang R."/>
            <person name="Briner A.E."/>
            <person name="Felis G.E."/>
            <person name="de Vos W.M."/>
            <person name="Barrangou R."/>
            <person name="Klaenhammer T.R."/>
            <person name="Caufield P.W."/>
            <person name="Cui Y."/>
            <person name="Zhang H."/>
            <person name="O'Toole P.W."/>
        </authorList>
    </citation>
    <scope>NUCLEOTIDE SEQUENCE [LARGE SCALE GENOMIC DNA]</scope>
    <source>
        <strain evidence="8 9">DSM 23829</strain>
    </source>
</reference>
<feature type="transmembrane region" description="Helical" evidence="6">
    <location>
        <begin position="324"/>
        <end position="348"/>
    </location>
</feature>
<dbReference type="PATRIC" id="fig|1423781.4.peg.1117"/>
<comment type="subcellular location">
    <subcellularLocation>
        <location evidence="1">Cell membrane</location>
        <topology evidence="1">Multi-pass membrane protein</topology>
    </subcellularLocation>
</comment>
<keyword evidence="5 6" id="KW-0472">Membrane</keyword>
<evidence type="ECO:0000256" key="1">
    <source>
        <dbReference type="ARBA" id="ARBA00004651"/>
    </source>
</evidence>
<dbReference type="GO" id="GO:0046943">
    <property type="term" value="F:carboxylic acid transmembrane transporter activity"/>
    <property type="evidence" value="ECO:0007669"/>
    <property type="project" value="TreeGrafter"/>
</dbReference>
<dbReference type="EMBL" id="AYYQ01000003">
    <property type="protein sequence ID" value="KRM69589.1"/>
    <property type="molecule type" value="Genomic_DNA"/>
</dbReference>
<feature type="transmembrane region" description="Helical" evidence="6">
    <location>
        <begin position="271"/>
        <end position="291"/>
    </location>
</feature>
<dbReference type="PROSITE" id="PS50850">
    <property type="entry name" value="MFS"/>
    <property type="match status" value="1"/>
</dbReference>
<dbReference type="AlphaFoldDB" id="A0A0R2ASE1"/>
<dbReference type="Gene3D" id="1.20.1250.20">
    <property type="entry name" value="MFS general substrate transporter like domains"/>
    <property type="match status" value="1"/>
</dbReference>
<sequence length="412" mass="44357">MSIHLEEFNMQQVSNHTMTSNQKWTMASTTIGQGLESMDMSFLSFTLTSIIASLHISSGAAGMLSTITTLGSLLGGIFFGIIADKFGRVKVLTYTIFIFAFATAGIYFTSNIFMLYILRFLVGVGAGGEYGAGMTLIAENFDKSKLGRAISITTIGGQVGSIMAALLAAVMIPVVGWRSIYLVGLVPVIFAFIVRRNVKESDDFIKTMETDKADRPKVSIAKLFKTPKLTMQTMALMLMVVVQIAGYYGLINWLPSIMQKKLGLSVSGSSEWMIVTIIGMSVGMMVFGTILDKFGPRISFGIFLLTAAVAVFGITFAFNGLTLLLASTVLGFFSNGMYGGYGVIVSLLYPTEIRSTANNFIVSVGKAIGGFSPAVIGLLMESHSLLFIMSLLSIAYVISFCTMLSIPALKNI</sequence>
<keyword evidence="9" id="KW-1185">Reference proteome</keyword>
<feature type="transmembrane region" description="Helical" evidence="6">
    <location>
        <begin position="360"/>
        <end position="380"/>
    </location>
</feature>
<name>A0A0R2ASE1_9LACO</name>
<dbReference type="InterPro" id="IPR020846">
    <property type="entry name" value="MFS_dom"/>
</dbReference>
<evidence type="ECO:0000256" key="6">
    <source>
        <dbReference type="SAM" id="Phobius"/>
    </source>
</evidence>
<gene>
    <name evidence="8" type="ORF">FD06_GL001077</name>
</gene>
<dbReference type="SUPFAM" id="SSF103473">
    <property type="entry name" value="MFS general substrate transporter"/>
    <property type="match status" value="1"/>
</dbReference>
<evidence type="ECO:0000256" key="5">
    <source>
        <dbReference type="ARBA" id="ARBA00023136"/>
    </source>
</evidence>
<dbReference type="InterPro" id="IPR036259">
    <property type="entry name" value="MFS_trans_sf"/>
</dbReference>
<organism evidence="8 9">
    <name type="scientific">Apilactobacillus ozensis DSM 23829 = JCM 17196</name>
    <dbReference type="NCBI Taxonomy" id="1423781"/>
    <lineage>
        <taxon>Bacteria</taxon>
        <taxon>Bacillati</taxon>
        <taxon>Bacillota</taxon>
        <taxon>Bacilli</taxon>
        <taxon>Lactobacillales</taxon>
        <taxon>Lactobacillaceae</taxon>
        <taxon>Apilactobacillus</taxon>
    </lineage>
</organism>
<dbReference type="InterPro" id="IPR011701">
    <property type="entry name" value="MFS"/>
</dbReference>
<evidence type="ECO:0000256" key="4">
    <source>
        <dbReference type="ARBA" id="ARBA00022989"/>
    </source>
</evidence>
<evidence type="ECO:0000256" key="2">
    <source>
        <dbReference type="ARBA" id="ARBA00022448"/>
    </source>
</evidence>
<feature type="transmembrane region" description="Helical" evidence="6">
    <location>
        <begin position="116"/>
        <end position="137"/>
    </location>
</feature>
<evidence type="ECO:0000313" key="8">
    <source>
        <dbReference type="EMBL" id="KRM69589.1"/>
    </source>
</evidence>
<protein>
    <submittedName>
        <fullName evidence="8">Transporter, major facilitator family protein</fullName>
    </submittedName>
</protein>
<feature type="transmembrane region" description="Helical" evidence="6">
    <location>
        <begin position="63"/>
        <end position="84"/>
    </location>
</feature>
<keyword evidence="3 6" id="KW-0812">Transmembrane</keyword>
<feature type="transmembrane region" description="Helical" evidence="6">
    <location>
        <begin position="91"/>
        <end position="110"/>
    </location>
</feature>
<dbReference type="Pfam" id="PF07690">
    <property type="entry name" value="MFS_1"/>
    <property type="match status" value="1"/>
</dbReference>
<feature type="domain" description="Major facilitator superfamily (MFS) profile" evidence="7">
    <location>
        <begin position="25"/>
        <end position="407"/>
    </location>
</feature>
<keyword evidence="2" id="KW-0813">Transport</keyword>
<feature type="transmembrane region" description="Helical" evidence="6">
    <location>
        <begin position="386"/>
        <end position="409"/>
    </location>
</feature>
<keyword evidence="4 6" id="KW-1133">Transmembrane helix</keyword>
<evidence type="ECO:0000256" key="3">
    <source>
        <dbReference type="ARBA" id="ARBA00022692"/>
    </source>
</evidence>
<feature type="transmembrane region" description="Helical" evidence="6">
    <location>
        <begin position="180"/>
        <end position="198"/>
    </location>
</feature>
<dbReference type="PANTHER" id="PTHR23508:SF10">
    <property type="entry name" value="CARBOXYLIC ACID TRANSPORTER PROTEIN HOMOLOG"/>
    <property type="match status" value="1"/>
</dbReference>
<feature type="transmembrane region" description="Helical" evidence="6">
    <location>
        <begin position="149"/>
        <end position="174"/>
    </location>
</feature>
<proteinExistence type="predicted"/>
<accession>A0A0R2ASE1</accession>
<dbReference type="GO" id="GO:0005886">
    <property type="term" value="C:plasma membrane"/>
    <property type="evidence" value="ECO:0007669"/>
    <property type="project" value="UniProtKB-SubCell"/>
</dbReference>